<dbReference type="EMBL" id="CAMPGE010019276">
    <property type="protein sequence ID" value="CAI2377621.1"/>
    <property type="molecule type" value="Genomic_DNA"/>
</dbReference>
<comment type="caution">
    <text evidence="3">The sequence shown here is derived from an EMBL/GenBank/DDBJ whole genome shotgun (WGS) entry which is preliminary data.</text>
</comment>
<proteinExistence type="predicted"/>
<keyword evidence="4" id="KW-1185">Reference proteome</keyword>
<feature type="transmembrane region" description="Helical" evidence="2">
    <location>
        <begin position="81"/>
        <end position="99"/>
    </location>
</feature>
<dbReference type="Proteomes" id="UP001295684">
    <property type="component" value="Unassembled WGS sequence"/>
</dbReference>
<gene>
    <name evidence="3" type="ORF">ECRASSUSDP1_LOCUS19009</name>
</gene>
<feature type="transmembrane region" description="Helical" evidence="2">
    <location>
        <begin position="32"/>
        <end position="50"/>
    </location>
</feature>
<keyword evidence="2" id="KW-0812">Transmembrane</keyword>
<evidence type="ECO:0000313" key="4">
    <source>
        <dbReference type="Proteomes" id="UP001295684"/>
    </source>
</evidence>
<reference evidence="3" key="1">
    <citation type="submission" date="2023-07" db="EMBL/GenBank/DDBJ databases">
        <authorList>
            <consortium name="AG Swart"/>
            <person name="Singh M."/>
            <person name="Singh A."/>
            <person name="Seah K."/>
            <person name="Emmerich C."/>
        </authorList>
    </citation>
    <scope>NUCLEOTIDE SEQUENCE</scope>
    <source>
        <strain evidence="3">DP1</strain>
    </source>
</reference>
<keyword evidence="2" id="KW-0472">Membrane</keyword>
<evidence type="ECO:0000313" key="3">
    <source>
        <dbReference type="EMBL" id="CAI2377621.1"/>
    </source>
</evidence>
<keyword evidence="2" id="KW-1133">Transmembrane helix</keyword>
<dbReference type="AlphaFoldDB" id="A0AAD1XR59"/>
<evidence type="ECO:0000256" key="2">
    <source>
        <dbReference type="SAM" id="Phobius"/>
    </source>
</evidence>
<feature type="transmembrane region" description="Helical" evidence="2">
    <location>
        <begin position="56"/>
        <end position="74"/>
    </location>
</feature>
<sequence>MCLSAMMMGGGGGGQFFSELPNQPAAKMYRNLLWVVLLAHLGLAIAFIVVAGTRGIFELIAVMVLFCANSQANFCCMVMYILRLLLGLLQMFSFAGLILQNSDIDAKKGEFIIACLFVAFYIIALVISFYAYREYKAITMGEAGVMGAMGGGGFGSVNPNQSDARENPGNEGDYQRIPQNQANQAQPAPQPNNVRDVSGNNNNNYNAFQGRGVRLGGD</sequence>
<feature type="region of interest" description="Disordered" evidence="1">
    <location>
        <begin position="157"/>
        <end position="218"/>
    </location>
</feature>
<name>A0AAD1XR59_EUPCR</name>
<protein>
    <submittedName>
        <fullName evidence="3">Uncharacterized protein</fullName>
    </submittedName>
</protein>
<organism evidence="3 4">
    <name type="scientific">Euplotes crassus</name>
    <dbReference type="NCBI Taxonomy" id="5936"/>
    <lineage>
        <taxon>Eukaryota</taxon>
        <taxon>Sar</taxon>
        <taxon>Alveolata</taxon>
        <taxon>Ciliophora</taxon>
        <taxon>Intramacronucleata</taxon>
        <taxon>Spirotrichea</taxon>
        <taxon>Hypotrichia</taxon>
        <taxon>Euplotida</taxon>
        <taxon>Euplotidae</taxon>
        <taxon>Moneuplotes</taxon>
    </lineage>
</organism>
<feature type="transmembrane region" description="Helical" evidence="2">
    <location>
        <begin position="111"/>
        <end position="132"/>
    </location>
</feature>
<feature type="compositionally biased region" description="Low complexity" evidence="1">
    <location>
        <begin position="178"/>
        <end position="206"/>
    </location>
</feature>
<accession>A0AAD1XR59</accession>
<evidence type="ECO:0000256" key="1">
    <source>
        <dbReference type="SAM" id="MobiDB-lite"/>
    </source>
</evidence>